<gene>
    <name evidence="1" type="ORF">J437_LFUL011116</name>
</gene>
<accession>A0A8K0P326</accession>
<reference evidence="1" key="2">
    <citation type="submission" date="2017-10" db="EMBL/GenBank/DDBJ databases">
        <title>Ladona fulva Genome sequencing and assembly.</title>
        <authorList>
            <person name="Murali S."/>
            <person name="Richards S."/>
            <person name="Bandaranaike D."/>
            <person name="Bellair M."/>
            <person name="Blankenburg K."/>
            <person name="Chao H."/>
            <person name="Dinh H."/>
            <person name="Doddapaneni H."/>
            <person name="Dugan-Rocha S."/>
            <person name="Elkadiri S."/>
            <person name="Gnanaolivu R."/>
            <person name="Hernandez B."/>
            <person name="Skinner E."/>
            <person name="Javaid M."/>
            <person name="Lee S."/>
            <person name="Li M."/>
            <person name="Ming W."/>
            <person name="Munidasa M."/>
            <person name="Muniz J."/>
            <person name="Nguyen L."/>
            <person name="Hughes D."/>
            <person name="Osuji N."/>
            <person name="Pu L.-L."/>
            <person name="Puazo M."/>
            <person name="Qu C."/>
            <person name="Quiroz J."/>
            <person name="Raj R."/>
            <person name="Weissenberger G."/>
            <person name="Xin Y."/>
            <person name="Zou X."/>
            <person name="Han Y."/>
            <person name="Worley K."/>
            <person name="Muzny D."/>
            <person name="Gibbs R."/>
        </authorList>
    </citation>
    <scope>NUCLEOTIDE SEQUENCE</scope>
    <source>
        <strain evidence="1">Sampled in the wild</strain>
    </source>
</reference>
<proteinExistence type="predicted"/>
<reference evidence="1" key="1">
    <citation type="submission" date="2013-04" db="EMBL/GenBank/DDBJ databases">
        <authorList>
            <person name="Qu J."/>
            <person name="Murali S.C."/>
            <person name="Bandaranaike D."/>
            <person name="Bellair M."/>
            <person name="Blankenburg K."/>
            <person name="Chao H."/>
            <person name="Dinh H."/>
            <person name="Doddapaneni H."/>
            <person name="Downs B."/>
            <person name="Dugan-Rocha S."/>
            <person name="Elkadiri S."/>
            <person name="Gnanaolivu R.D."/>
            <person name="Hernandez B."/>
            <person name="Javaid M."/>
            <person name="Jayaseelan J.C."/>
            <person name="Lee S."/>
            <person name="Li M."/>
            <person name="Ming W."/>
            <person name="Munidasa M."/>
            <person name="Muniz J."/>
            <person name="Nguyen L."/>
            <person name="Ongeri F."/>
            <person name="Osuji N."/>
            <person name="Pu L.-L."/>
            <person name="Puazo M."/>
            <person name="Qu C."/>
            <person name="Quiroz J."/>
            <person name="Raj R."/>
            <person name="Weissenberger G."/>
            <person name="Xin Y."/>
            <person name="Zou X."/>
            <person name="Han Y."/>
            <person name="Richards S."/>
            <person name="Worley K."/>
            <person name="Muzny D."/>
            <person name="Gibbs R."/>
        </authorList>
    </citation>
    <scope>NUCLEOTIDE SEQUENCE</scope>
    <source>
        <strain evidence="1">Sampled in the wild</strain>
    </source>
</reference>
<comment type="caution">
    <text evidence="1">The sequence shown here is derived from an EMBL/GenBank/DDBJ whole genome shotgun (WGS) entry which is preliminary data.</text>
</comment>
<evidence type="ECO:0000313" key="1">
    <source>
        <dbReference type="EMBL" id="KAG8231262.1"/>
    </source>
</evidence>
<dbReference type="AlphaFoldDB" id="A0A8K0P326"/>
<organism evidence="1 2">
    <name type="scientific">Ladona fulva</name>
    <name type="common">Scarce chaser dragonfly</name>
    <name type="synonym">Libellula fulva</name>
    <dbReference type="NCBI Taxonomy" id="123851"/>
    <lineage>
        <taxon>Eukaryota</taxon>
        <taxon>Metazoa</taxon>
        <taxon>Ecdysozoa</taxon>
        <taxon>Arthropoda</taxon>
        <taxon>Hexapoda</taxon>
        <taxon>Insecta</taxon>
        <taxon>Pterygota</taxon>
        <taxon>Palaeoptera</taxon>
        <taxon>Odonata</taxon>
        <taxon>Epiprocta</taxon>
        <taxon>Anisoptera</taxon>
        <taxon>Libelluloidea</taxon>
        <taxon>Libellulidae</taxon>
        <taxon>Ladona</taxon>
    </lineage>
</organism>
<dbReference type="EMBL" id="KZ308545">
    <property type="protein sequence ID" value="KAG8231262.1"/>
    <property type="molecule type" value="Genomic_DNA"/>
</dbReference>
<name>A0A8K0P326_LADFU</name>
<dbReference type="OrthoDB" id="10538936at2759"/>
<protein>
    <submittedName>
        <fullName evidence="1">Uncharacterized protein</fullName>
    </submittedName>
</protein>
<dbReference type="Proteomes" id="UP000792457">
    <property type="component" value="Unassembled WGS sequence"/>
</dbReference>
<sequence length="76" mass="8840">MFLCVRICEMFIYYSNATRFQDRVKKRATMTLIVCVEGKAPAMMTNDRLVLQNVWNEVDFPLDMCPVNHGALTEHL</sequence>
<evidence type="ECO:0000313" key="2">
    <source>
        <dbReference type="Proteomes" id="UP000792457"/>
    </source>
</evidence>
<keyword evidence="2" id="KW-1185">Reference proteome</keyword>